<proteinExistence type="predicted"/>
<evidence type="ECO:0000313" key="2">
    <source>
        <dbReference type="Proteomes" id="UP000886523"/>
    </source>
</evidence>
<dbReference type="Proteomes" id="UP000886523">
    <property type="component" value="Unassembled WGS sequence"/>
</dbReference>
<dbReference type="AlphaFoldDB" id="A0A9P6DN17"/>
<reference evidence="1" key="1">
    <citation type="journal article" date="2020" name="Nat. Commun.">
        <title>Large-scale genome sequencing of mycorrhizal fungi provides insights into the early evolution of symbiotic traits.</title>
        <authorList>
            <person name="Miyauchi S."/>
            <person name="Kiss E."/>
            <person name="Kuo A."/>
            <person name="Drula E."/>
            <person name="Kohler A."/>
            <person name="Sanchez-Garcia M."/>
            <person name="Morin E."/>
            <person name="Andreopoulos B."/>
            <person name="Barry K.W."/>
            <person name="Bonito G."/>
            <person name="Buee M."/>
            <person name="Carver A."/>
            <person name="Chen C."/>
            <person name="Cichocki N."/>
            <person name="Clum A."/>
            <person name="Culley D."/>
            <person name="Crous P.W."/>
            <person name="Fauchery L."/>
            <person name="Girlanda M."/>
            <person name="Hayes R.D."/>
            <person name="Keri Z."/>
            <person name="LaButti K."/>
            <person name="Lipzen A."/>
            <person name="Lombard V."/>
            <person name="Magnuson J."/>
            <person name="Maillard F."/>
            <person name="Murat C."/>
            <person name="Nolan M."/>
            <person name="Ohm R.A."/>
            <person name="Pangilinan J."/>
            <person name="Pereira M.F."/>
            <person name="Perotto S."/>
            <person name="Peter M."/>
            <person name="Pfister S."/>
            <person name="Riley R."/>
            <person name="Sitrit Y."/>
            <person name="Stielow J.B."/>
            <person name="Szollosi G."/>
            <person name="Zifcakova L."/>
            <person name="Stursova M."/>
            <person name="Spatafora J.W."/>
            <person name="Tedersoo L."/>
            <person name="Vaario L.M."/>
            <person name="Yamada A."/>
            <person name="Yan M."/>
            <person name="Wang P."/>
            <person name="Xu J."/>
            <person name="Bruns T."/>
            <person name="Baldrian P."/>
            <person name="Vilgalys R."/>
            <person name="Dunand C."/>
            <person name="Henrissat B."/>
            <person name="Grigoriev I.V."/>
            <person name="Hibbett D."/>
            <person name="Nagy L.G."/>
            <person name="Martin F.M."/>
        </authorList>
    </citation>
    <scope>NUCLEOTIDE SEQUENCE</scope>
    <source>
        <strain evidence="1">UP504</strain>
    </source>
</reference>
<name>A0A9P6DN17_9AGAM</name>
<sequence>MRSTSLTPPRIASHCLALSCIASQSPPSLSQAHHIPCHPEDSFHAEDLASSYHYPHPTTPLLTQHPPPPLDLLSQPRLSQYTQITSTTPPAEDGMMTMMNISIFYLQLPAAPEGRQGQGTEDLEHLHSEVPRPISSESLHLSRVCFPFVFMDIS</sequence>
<protein>
    <submittedName>
        <fullName evidence="1">Uncharacterized protein</fullName>
    </submittedName>
</protein>
<organism evidence="1 2">
    <name type="scientific">Hydnum rufescens UP504</name>
    <dbReference type="NCBI Taxonomy" id="1448309"/>
    <lineage>
        <taxon>Eukaryota</taxon>
        <taxon>Fungi</taxon>
        <taxon>Dikarya</taxon>
        <taxon>Basidiomycota</taxon>
        <taxon>Agaricomycotina</taxon>
        <taxon>Agaricomycetes</taxon>
        <taxon>Cantharellales</taxon>
        <taxon>Hydnaceae</taxon>
        <taxon>Hydnum</taxon>
    </lineage>
</organism>
<comment type="caution">
    <text evidence="1">The sequence shown here is derived from an EMBL/GenBank/DDBJ whole genome shotgun (WGS) entry which is preliminary data.</text>
</comment>
<gene>
    <name evidence="1" type="ORF">BS47DRAFT_1401143</name>
</gene>
<dbReference type="EMBL" id="MU129204">
    <property type="protein sequence ID" value="KAF9504683.1"/>
    <property type="molecule type" value="Genomic_DNA"/>
</dbReference>
<accession>A0A9P6DN17</accession>
<keyword evidence="2" id="KW-1185">Reference proteome</keyword>
<evidence type="ECO:0000313" key="1">
    <source>
        <dbReference type="EMBL" id="KAF9504683.1"/>
    </source>
</evidence>